<evidence type="ECO:0000256" key="2">
    <source>
        <dbReference type="SAM" id="MobiDB-lite"/>
    </source>
</evidence>
<dbReference type="PANTHER" id="PTHR23079">
    <property type="entry name" value="RNA-DEPENDENT RNA POLYMERASE"/>
    <property type="match status" value="1"/>
</dbReference>
<feature type="compositionally biased region" description="Basic and acidic residues" evidence="2">
    <location>
        <begin position="719"/>
        <end position="741"/>
    </location>
</feature>
<feature type="region of interest" description="Disordered" evidence="2">
    <location>
        <begin position="114"/>
        <end position="163"/>
    </location>
</feature>
<feature type="domain" description="RDRP core" evidence="3">
    <location>
        <begin position="404"/>
        <end position="1055"/>
    </location>
</feature>
<gene>
    <name evidence="4" type="ORF">UHOR_15740</name>
</gene>
<dbReference type="Proteomes" id="UP000006174">
    <property type="component" value="Unassembled WGS sequence"/>
</dbReference>
<feature type="compositionally biased region" description="Polar residues" evidence="2">
    <location>
        <begin position="194"/>
        <end position="203"/>
    </location>
</feature>
<evidence type="ECO:0000256" key="1">
    <source>
        <dbReference type="RuleBase" id="RU363098"/>
    </source>
</evidence>
<protein>
    <recommendedName>
        <fullName evidence="1">RNA-dependent RNA polymerase</fullName>
        <ecNumber evidence="1">2.7.7.48</ecNumber>
    </recommendedName>
</protein>
<feature type="compositionally biased region" description="Polar residues" evidence="2">
    <location>
        <begin position="118"/>
        <end position="138"/>
    </location>
</feature>
<dbReference type="eggNOG" id="KOG0988">
    <property type="taxonomic scope" value="Eukaryota"/>
</dbReference>
<accession>I2G185</accession>
<evidence type="ECO:0000259" key="3">
    <source>
        <dbReference type="Pfam" id="PF05183"/>
    </source>
</evidence>
<feature type="compositionally biased region" description="Basic residues" evidence="2">
    <location>
        <begin position="1"/>
        <end position="14"/>
    </location>
</feature>
<name>I2G185_USTHO</name>
<comment type="caution">
    <text evidence="4">The sequence shown here is derived from an EMBL/GenBank/DDBJ whole genome shotgun (WGS) entry which is preliminary data.</text>
</comment>
<dbReference type="EC" id="2.7.7.48" evidence="1"/>
<keyword evidence="1" id="KW-0696">RNA-directed RNA polymerase</keyword>
<feature type="compositionally biased region" description="Basic residues" evidence="2">
    <location>
        <begin position="52"/>
        <end position="63"/>
    </location>
</feature>
<dbReference type="HOGENOM" id="CLU_003387_1_1_1"/>
<comment type="similarity">
    <text evidence="1">Belongs to the RdRP family.</text>
</comment>
<dbReference type="InterPro" id="IPR007855">
    <property type="entry name" value="RDRP"/>
</dbReference>
<feature type="region of interest" description="Disordered" evidence="2">
    <location>
        <begin position="181"/>
        <end position="232"/>
    </location>
</feature>
<dbReference type="OMA" id="FAFEMAW"/>
<reference evidence="4 5" key="1">
    <citation type="journal article" date="2012" name="Plant Cell">
        <title>Genome comparison of barley and maize smut fungi reveals targeted loss of RNA silencing components and species-specific presence of transposable elements.</title>
        <authorList>
            <person name="Laurie J.D."/>
            <person name="Ali S."/>
            <person name="Linning R."/>
            <person name="Mannhaupt G."/>
            <person name="Wong P."/>
            <person name="Gueldener U."/>
            <person name="Muensterkoetter M."/>
            <person name="Moore R."/>
            <person name="Kahmann R."/>
            <person name="Bakkeren G."/>
            <person name="Schirawski J."/>
        </authorList>
    </citation>
    <scope>NUCLEOTIDE SEQUENCE [LARGE SCALE GENOMIC DNA]</scope>
    <source>
        <strain evidence="5">Uh4875-4</strain>
    </source>
</reference>
<keyword evidence="1" id="KW-0694">RNA-binding</keyword>
<dbReference type="GO" id="GO:0030422">
    <property type="term" value="P:siRNA processing"/>
    <property type="evidence" value="ECO:0007669"/>
    <property type="project" value="TreeGrafter"/>
</dbReference>
<dbReference type="STRING" id="1128400.I2G185"/>
<evidence type="ECO:0000313" key="5">
    <source>
        <dbReference type="Proteomes" id="UP000006174"/>
    </source>
</evidence>
<sequence>MEHKRKHRGQRHERHPLANTTSRGNNHGSRKRPAVDAHSPPAKKTATTSNRSPHHQSSSKHQHLSSSRHSSNILKGLFQAGNSGGPDIAIDLTMSDSESEAESDLFHDLLFDGAFEDTPTSSQGIDGSSPASTSNSGPNIIKSRKVQSHSAATRTSTTSNAAEGSPAWALFSFECEDEGDPGRVLLPKHDSATRSEQPTSIQTKHSKPAYELQGDGSETVASTSSSDSDDCIPALTPRTGVVAPLNVVETHMRVGVMQAQMDGRKAVPWGVQYYLACLVSFGLFSLDELSLTKGVNALRSPLNATSIIALFEPTNQQILWEACKEKGQAPVMARRATDWERQVHAELDREAQILAESRFNGVIGPPGEEMRSFGGRVLFEGRIACIKNEGPPKIGKHRKHRDFEVQLLPPKMGGSCRFSRRFGSVSILRLKMEPSMAKDARRFAVHPKTRDIQQEISDFFARPLLIMGRKYRPFICKDETIFYLWIESPKNCPEQPEFDCIWDFIDHHQPFAENGRSPLGKYIQRVQLGLSTSVPASVIDKITYEPDVFGDPDPVTGKRVEMTDGAGVVSLAVAKDIAEHLGYESVPCAFQGRVAGSKGVWYIEPRPERSLPGEKPTRWIRVRDSQKKINYADDKPLDPSQLVIDLLGPSRTFAPSTLSKQIIMVIQANGVPTSTFEGMQEAELRAIIDEISNWDGPDATVCMRLATVVEKYCKTESMKAKRSTESAEHRAQGMSDLKGKGNDGSSSFGDDDRDIFHGQNGRHLWNGMPLCKNERAYEMLLVGFHPKSCPYLAELLVEIADNAMKRIIKRFTIPVPRSAEAMVMPDPTGTLEEGEIQFRFSGDRLLDPETRLKLNHVPEGDVLVTRHPCLLPTDIRKVRAVVRPELSTYEDVVVFSIKGQGPLASLLGGGDHDGDTIRVFWEPKLVEPFQNSDTKYADCPFEISDVFDKSNTTVADFVAAHSNKKKNERDTILVKELVAGAFQPAVRGLYGVMHLYAAWQLGTYSKEAVELAHKFCQCMDGQKTGLTLKARVRINDSKKYLGALPDWAYDSTDESEAYDWFSKEDYSPASTAIRNAARPESALCALWIKGKVQTGMLKKKLFEQMEKFRGVEDKAISGLWKQAQSLGRVSTEEEEVIGRHVRVMEDSYSRTNRNTTAMIKKRKGELSNSATSKTGFKNDGRQTKAQPLRRVQSEANPSMSQREELGGSQMEGEAATFAVDDLSSNGQPERRGGTIEVPTVLGSASEVGRCFCQWPEAFAKKHMSKLDDDEIERLARLRASYAYSITYSHRPKFAFEMAWRWIMSLKAKETGNAGTTSDGRRLQDQAQGLGGLQVPFSTLDLLGLRKKIITRNFELTQGRGVEI</sequence>
<dbReference type="PANTHER" id="PTHR23079:SF55">
    <property type="entry name" value="RNA-DIRECTED RNA POLYMERASE"/>
    <property type="match status" value="1"/>
</dbReference>
<dbReference type="Pfam" id="PF05183">
    <property type="entry name" value="RdRP"/>
    <property type="match status" value="1"/>
</dbReference>
<proteinExistence type="inferred from homology"/>
<dbReference type="EMBL" id="CAGI01000178">
    <property type="protein sequence ID" value="CCF52928.1"/>
    <property type="molecule type" value="Genomic_DNA"/>
</dbReference>
<comment type="catalytic activity">
    <reaction evidence="1">
        <text>RNA(n) + a ribonucleoside 5'-triphosphate = RNA(n+1) + diphosphate</text>
        <dbReference type="Rhea" id="RHEA:21248"/>
        <dbReference type="Rhea" id="RHEA-COMP:14527"/>
        <dbReference type="Rhea" id="RHEA-COMP:17342"/>
        <dbReference type="ChEBI" id="CHEBI:33019"/>
        <dbReference type="ChEBI" id="CHEBI:61557"/>
        <dbReference type="ChEBI" id="CHEBI:140395"/>
        <dbReference type="EC" id="2.7.7.48"/>
    </reaction>
</comment>
<feature type="region of interest" description="Disordered" evidence="2">
    <location>
        <begin position="719"/>
        <end position="747"/>
    </location>
</feature>
<keyword evidence="1" id="KW-0808">Transferase</keyword>
<organism evidence="4 5">
    <name type="scientific">Ustilago hordei</name>
    <name type="common">Barley covered smut fungus</name>
    <dbReference type="NCBI Taxonomy" id="120017"/>
    <lineage>
        <taxon>Eukaryota</taxon>
        <taxon>Fungi</taxon>
        <taxon>Dikarya</taxon>
        <taxon>Basidiomycota</taxon>
        <taxon>Ustilaginomycotina</taxon>
        <taxon>Ustilaginomycetes</taxon>
        <taxon>Ustilaginales</taxon>
        <taxon>Ustilaginaceae</taxon>
        <taxon>Ustilago</taxon>
    </lineage>
</organism>
<keyword evidence="5" id="KW-1185">Reference proteome</keyword>
<dbReference type="GO" id="GO:0003723">
    <property type="term" value="F:RNA binding"/>
    <property type="evidence" value="ECO:0007669"/>
    <property type="project" value="UniProtKB-KW"/>
</dbReference>
<feature type="region of interest" description="Disordered" evidence="2">
    <location>
        <begin position="1"/>
        <end position="69"/>
    </location>
</feature>
<dbReference type="GO" id="GO:0003968">
    <property type="term" value="F:RNA-directed RNA polymerase activity"/>
    <property type="evidence" value="ECO:0007669"/>
    <property type="project" value="UniProtKB-KW"/>
</dbReference>
<feature type="compositionally biased region" description="Low complexity" evidence="2">
    <location>
        <begin position="148"/>
        <end position="162"/>
    </location>
</feature>
<feature type="compositionally biased region" description="Polar residues" evidence="2">
    <location>
        <begin position="1166"/>
        <end position="1175"/>
    </location>
</feature>
<dbReference type="InterPro" id="IPR057596">
    <property type="entry name" value="RDRP_core"/>
</dbReference>
<feature type="region of interest" description="Disordered" evidence="2">
    <location>
        <begin position="1162"/>
        <end position="1208"/>
    </location>
</feature>
<dbReference type="GO" id="GO:0031380">
    <property type="term" value="C:nuclear RNA-directed RNA polymerase complex"/>
    <property type="evidence" value="ECO:0007669"/>
    <property type="project" value="TreeGrafter"/>
</dbReference>
<feature type="compositionally biased region" description="Polar residues" evidence="2">
    <location>
        <begin position="18"/>
        <end position="27"/>
    </location>
</feature>
<keyword evidence="1" id="KW-0548">Nucleotidyltransferase</keyword>
<evidence type="ECO:0000313" key="4">
    <source>
        <dbReference type="EMBL" id="CCF52928.1"/>
    </source>
</evidence>